<dbReference type="InterPro" id="IPR009057">
    <property type="entry name" value="Homeodomain-like_sf"/>
</dbReference>
<reference evidence="5 6" key="1">
    <citation type="submission" date="2018-01" db="EMBL/GenBank/DDBJ databases">
        <title>Whole genome sequencing of Histamine producing bacteria.</title>
        <authorList>
            <person name="Butler K."/>
        </authorList>
    </citation>
    <scope>NUCLEOTIDE SEQUENCE [LARGE SCALE GENOMIC DNA]</scope>
    <source>
        <strain evidence="5 6">A6-1</strain>
    </source>
</reference>
<evidence type="ECO:0000256" key="3">
    <source>
        <dbReference type="ARBA" id="ARBA00023163"/>
    </source>
</evidence>
<dbReference type="InterPro" id="IPR020449">
    <property type="entry name" value="Tscrpt_reg_AraC-type_HTH"/>
</dbReference>
<keyword evidence="3" id="KW-0804">Transcription</keyword>
<evidence type="ECO:0000256" key="2">
    <source>
        <dbReference type="ARBA" id="ARBA00023125"/>
    </source>
</evidence>
<dbReference type="PROSITE" id="PS01124">
    <property type="entry name" value="HTH_ARAC_FAMILY_2"/>
    <property type="match status" value="1"/>
</dbReference>
<protein>
    <submittedName>
        <fullName evidence="5">AraC family transcriptional regulator</fullName>
    </submittedName>
</protein>
<dbReference type="InterPro" id="IPR018060">
    <property type="entry name" value="HTH_AraC"/>
</dbReference>
<evidence type="ECO:0000313" key="5">
    <source>
        <dbReference type="EMBL" id="PSX06360.1"/>
    </source>
</evidence>
<keyword evidence="1" id="KW-0805">Transcription regulation</keyword>
<gene>
    <name evidence="5" type="ORF">C0W27_16695</name>
</gene>
<sequence length="239" mass="27864">MLIVEKKKKVALNFLSDNNFVFFAKNNHIISFLGCDKIILKSSSGTSEYSENELILLERGKFYECLLSSYENINTEIYSIVDKCWKNYYRIYFHYLKSKIEVLSRNLDSKKYIVNALLVNFYHTVNDKEISNYKDSDVIRNITELILTDLKNKWSYDLICEKLYLSPATLYRELRKKNTSLKELTNNLRLTEAATLLCGTKLPVGIIANEVGFGSSSYFCKIFKQTFNCSPAEYRKMIN</sequence>
<dbReference type="SUPFAM" id="SSF46689">
    <property type="entry name" value="Homeodomain-like"/>
    <property type="match status" value="1"/>
</dbReference>
<dbReference type="Pfam" id="PF12833">
    <property type="entry name" value="HTH_18"/>
    <property type="match status" value="1"/>
</dbReference>
<accession>A0ABX5H0G9</accession>
<dbReference type="PANTHER" id="PTHR43280:SF2">
    <property type="entry name" value="HTH-TYPE TRANSCRIPTIONAL REGULATOR EXSA"/>
    <property type="match status" value="1"/>
</dbReference>
<keyword evidence="2" id="KW-0238">DNA-binding</keyword>
<feature type="domain" description="HTH araC/xylS-type" evidence="4">
    <location>
        <begin position="140"/>
        <end position="237"/>
    </location>
</feature>
<dbReference type="EMBL" id="PYOU01000016">
    <property type="protein sequence ID" value="PSX06360.1"/>
    <property type="molecule type" value="Genomic_DNA"/>
</dbReference>
<proteinExistence type="predicted"/>
<dbReference type="PROSITE" id="PS00041">
    <property type="entry name" value="HTH_ARAC_FAMILY_1"/>
    <property type="match status" value="1"/>
</dbReference>
<dbReference type="RefSeq" id="WP_045152690.1">
    <property type="nucleotide sequence ID" value="NZ_JZSW01000006.1"/>
</dbReference>
<evidence type="ECO:0000313" key="6">
    <source>
        <dbReference type="Proteomes" id="UP000240989"/>
    </source>
</evidence>
<organism evidence="5 6">
    <name type="scientific">Photobacterium angustum</name>
    <dbReference type="NCBI Taxonomy" id="661"/>
    <lineage>
        <taxon>Bacteria</taxon>
        <taxon>Pseudomonadati</taxon>
        <taxon>Pseudomonadota</taxon>
        <taxon>Gammaproteobacteria</taxon>
        <taxon>Vibrionales</taxon>
        <taxon>Vibrionaceae</taxon>
        <taxon>Photobacterium</taxon>
    </lineage>
</organism>
<keyword evidence="6" id="KW-1185">Reference proteome</keyword>
<dbReference type="InterPro" id="IPR018062">
    <property type="entry name" value="HTH_AraC-typ_CS"/>
</dbReference>
<dbReference type="Gene3D" id="1.10.10.60">
    <property type="entry name" value="Homeodomain-like"/>
    <property type="match status" value="1"/>
</dbReference>
<evidence type="ECO:0000259" key="4">
    <source>
        <dbReference type="PROSITE" id="PS01124"/>
    </source>
</evidence>
<name>A0ABX5H0G9_PHOAN</name>
<dbReference type="PRINTS" id="PR00032">
    <property type="entry name" value="HTHARAC"/>
</dbReference>
<evidence type="ECO:0000256" key="1">
    <source>
        <dbReference type="ARBA" id="ARBA00023015"/>
    </source>
</evidence>
<dbReference type="SMART" id="SM00342">
    <property type="entry name" value="HTH_ARAC"/>
    <property type="match status" value="1"/>
</dbReference>
<dbReference type="Proteomes" id="UP000240989">
    <property type="component" value="Unassembled WGS sequence"/>
</dbReference>
<dbReference type="PANTHER" id="PTHR43280">
    <property type="entry name" value="ARAC-FAMILY TRANSCRIPTIONAL REGULATOR"/>
    <property type="match status" value="1"/>
</dbReference>
<comment type="caution">
    <text evidence="5">The sequence shown here is derived from an EMBL/GenBank/DDBJ whole genome shotgun (WGS) entry which is preliminary data.</text>
</comment>